<reference evidence="3" key="1">
    <citation type="submission" date="2020-09" db="EMBL/GenBank/DDBJ databases">
        <authorList>
            <person name="Kikuchi T."/>
        </authorList>
    </citation>
    <scope>NUCLEOTIDE SEQUENCE</scope>
    <source>
        <strain evidence="3">SH1</strain>
    </source>
</reference>
<accession>A0A811JR37</accession>
<dbReference type="AlphaFoldDB" id="A0A811JR37"/>
<feature type="compositionally biased region" description="Polar residues" evidence="1">
    <location>
        <begin position="263"/>
        <end position="276"/>
    </location>
</feature>
<dbReference type="Proteomes" id="UP000783686">
    <property type="component" value="Unassembled WGS sequence"/>
</dbReference>
<sequence>MPIIGWVDIVILLLVGGTLGLNYINGCSKPAQHKKGKSNKSKNKKKKSSKKGSDKKKGKTMRTDGKSAIDDVDEDPDLKSRSNYDIDTPCSEEHVDEDGKDKPAAVKGKAAGTGTAGVTSATNGTAGSLTAGTPTKTRPESKGSAESGNEATGVQDADPTPEKSQKGHGKAAGGHKTQDQPTNGTTCTSPEGSDKEVKKESIRKPHPTVTTQATAGTPVEGRGEKKGLKKHQKAKPSEGKLTRTRTHEKADNESWSPVAGTPVANTAPTLQKSNSE</sequence>
<evidence type="ECO:0000256" key="1">
    <source>
        <dbReference type="SAM" id="MobiDB-lite"/>
    </source>
</evidence>
<feature type="compositionally biased region" description="Basic and acidic residues" evidence="1">
    <location>
        <begin position="192"/>
        <end position="203"/>
    </location>
</feature>
<feature type="transmembrane region" description="Helical" evidence="2">
    <location>
        <begin position="6"/>
        <end position="25"/>
    </location>
</feature>
<evidence type="ECO:0000313" key="4">
    <source>
        <dbReference type="Proteomes" id="UP000614601"/>
    </source>
</evidence>
<name>A0A811JR37_9BILA</name>
<organism evidence="3 4">
    <name type="scientific">Bursaphelenchus okinawaensis</name>
    <dbReference type="NCBI Taxonomy" id="465554"/>
    <lineage>
        <taxon>Eukaryota</taxon>
        <taxon>Metazoa</taxon>
        <taxon>Ecdysozoa</taxon>
        <taxon>Nematoda</taxon>
        <taxon>Chromadorea</taxon>
        <taxon>Rhabditida</taxon>
        <taxon>Tylenchina</taxon>
        <taxon>Tylenchomorpha</taxon>
        <taxon>Aphelenchoidea</taxon>
        <taxon>Aphelenchoididae</taxon>
        <taxon>Bursaphelenchus</taxon>
    </lineage>
</organism>
<keyword evidence="4" id="KW-1185">Reference proteome</keyword>
<proteinExistence type="predicted"/>
<keyword evidence="2" id="KW-0812">Transmembrane</keyword>
<feature type="compositionally biased region" description="Low complexity" evidence="1">
    <location>
        <begin position="105"/>
        <end position="128"/>
    </location>
</feature>
<evidence type="ECO:0000313" key="3">
    <source>
        <dbReference type="EMBL" id="CAD5205781.1"/>
    </source>
</evidence>
<gene>
    <name evidence="3" type="ORF">BOKJ2_LOCUS465</name>
</gene>
<dbReference type="Proteomes" id="UP000614601">
    <property type="component" value="Unassembled WGS sequence"/>
</dbReference>
<feature type="compositionally biased region" description="Basic and acidic residues" evidence="1">
    <location>
        <begin position="235"/>
        <end position="252"/>
    </location>
</feature>
<feature type="compositionally biased region" description="Basic residues" evidence="1">
    <location>
        <begin position="31"/>
        <end position="60"/>
    </location>
</feature>
<keyword evidence="2" id="KW-0472">Membrane</keyword>
<dbReference type="EMBL" id="CAJFCW020000001">
    <property type="protein sequence ID" value="CAG9079198.1"/>
    <property type="molecule type" value="Genomic_DNA"/>
</dbReference>
<dbReference type="EMBL" id="CAJFDH010000001">
    <property type="protein sequence ID" value="CAD5205781.1"/>
    <property type="molecule type" value="Genomic_DNA"/>
</dbReference>
<protein>
    <submittedName>
        <fullName evidence="3">Uncharacterized protein</fullName>
    </submittedName>
</protein>
<keyword evidence="2" id="KW-1133">Transmembrane helix</keyword>
<feature type="region of interest" description="Disordered" evidence="1">
    <location>
        <begin position="27"/>
        <end position="276"/>
    </location>
</feature>
<evidence type="ECO:0000256" key="2">
    <source>
        <dbReference type="SAM" id="Phobius"/>
    </source>
</evidence>
<feature type="compositionally biased region" description="Basic and acidic residues" evidence="1">
    <location>
        <begin position="91"/>
        <end position="104"/>
    </location>
</feature>
<comment type="caution">
    <text evidence="3">The sequence shown here is derived from an EMBL/GenBank/DDBJ whole genome shotgun (WGS) entry which is preliminary data.</text>
</comment>
<feature type="compositionally biased region" description="Polar residues" evidence="1">
    <location>
        <begin position="179"/>
        <end position="191"/>
    </location>
</feature>